<comment type="similarity">
    <text evidence="1">Belongs to the CDP-alcohol phosphatidyltransferase class-II family.</text>
</comment>
<dbReference type="GO" id="GO:0008444">
    <property type="term" value="F:CDP-diacylglycerol-glycerol-3-phosphate 3-phosphatidyltransferase activity"/>
    <property type="evidence" value="ECO:0007669"/>
    <property type="project" value="InterPro"/>
</dbReference>
<name>A0A1M5NB73_9GAMM</name>
<accession>A0A1M5NB73</accession>
<dbReference type="InterPro" id="IPR001736">
    <property type="entry name" value="PLipase_D/transphosphatidylase"/>
</dbReference>
<keyword evidence="5" id="KW-0443">Lipid metabolism</keyword>
<evidence type="ECO:0000256" key="1">
    <source>
        <dbReference type="ARBA" id="ARBA00010682"/>
    </source>
</evidence>
<feature type="domain" description="PLD phosphodiesterase" evidence="8">
    <location>
        <begin position="131"/>
        <end position="157"/>
    </location>
</feature>
<dbReference type="PIRSF" id="PIRSF000850">
    <property type="entry name" value="Phospholipase_D_PSS"/>
    <property type="match status" value="1"/>
</dbReference>
<keyword evidence="6" id="KW-0594">Phospholipid biosynthesis</keyword>
<evidence type="ECO:0000313" key="10">
    <source>
        <dbReference type="Proteomes" id="UP000184268"/>
    </source>
</evidence>
<dbReference type="InterPro" id="IPR025202">
    <property type="entry name" value="PLD-like_dom"/>
</dbReference>
<dbReference type="OrthoDB" id="8543662at2"/>
<keyword evidence="2" id="KW-0444">Lipid biosynthesis</keyword>
<dbReference type="SUPFAM" id="SSF56024">
    <property type="entry name" value="Phospholipase D/nuclease"/>
    <property type="match status" value="2"/>
</dbReference>
<dbReference type="CDD" id="cd09134">
    <property type="entry name" value="PLDc_PSS_G_neg_1"/>
    <property type="match status" value="1"/>
</dbReference>
<dbReference type="STRING" id="299255.SAMN02745129_0969"/>
<dbReference type="GO" id="GO:0005829">
    <property type="term" value="C:cytosol"/>
    <property type="evidence" value="ECO:0007669"/>
    <property type="project" value="TreeGrafter"/>
</dbReference>
<gene>
    <name evidence="9" type="ORF">SAMN02745129_0969</name>
</gene>
<dbReference type="InterPro" id="IPR016270">
    <property type="entry name" value="PGS1"/>
</dbReference>
<dbReference type="RefSeq" id="WP_067654538.1">
    <property type="nucleotide sequence ID" value="NZ_FQXG01000001.1"/>
</dbReference>
<protein>
    <submittedName>
        <fullName evidence="9">CDP-diacylglycerol---serine O-phosphatidyltransferase</fullName>
    </submittedName>
</protein>
<organism evidence="9 10">
    <name type="scientific">Ferrimonas marina</name>
    <dbReference type="NCBI Taxonomy" id="299255"/>
    <lineage>
        <taxon>Bacteria</taxon>
        <taxon>Pseudomonadati</taxon>
        <taxon>Pseudomonadota</taxon>
        <taxon>Gammaproteobacteria</taxon>
        <taxon>Alteromonadales</taxon>
        <taxon>Ferrimonadaceae</taxon>
        <taxon>Ferrimonas</taxon>
    </lineage>
</organism>
<dbReference type="Gene3D" id="3.30.870.10">
    <property type="entry name" value="Endonuclease Chain A"/>
    <property type="match status" value="2"/>
</dbReference>
<keyword evidence="7" id="KW-1208">Phospholipid metabolism</keyword>
<evidence type="ECO:0000259" key="8">
    <source>
        <dbReference type="SMART" id="SM00155"/>
    </source>
</evidence>
<evidence type="ECO:0000256" key="7">
    <source>
        <dbReference type="ARBA" id="ARBA00023264"/>
    </source>
</evidence>
<evidence type="ECO:0000256" key="4">
    <source>
        <dbReference type="ARBA" id="ARBA00022737"/>
    </source>
</evidence>
<feature type="domain" description="PLD phosphodiesterase" evidence="8">
    <location>
        <begin position="351"/>
        <end position="378"/>
    </location>
</feature>
<dbReference type="PANTHER" id="PTHR12586">
    <property type="entry name" value="CDP-DIACYLGLYCEROL--SERINE O-PHOSPHATIDYLTRANSFERASE"/>
    <property type="match status" value="1"/>
</dbReference>
<dbReference type="GO" id="GO:0003882">
    <property type="term" value="F:CDP-diacylglycerol-serine O-phosphatidyltransferase activity"/>
    <property type="evidence" value="ECO:0007669"/>
    <property type="project" value="TreeGrafter"/>
</dbReference>
<evidence type="ECO:0000313" key="9">
    <source>
        <dbReference type="EMBL" id="SHG86738.1"/>
    </source>
</evidence>
<dbReference type="NCBIfam" id="NF006946">
    <property type="entry name" value="PRK09428.1"/>
    <property type="match status" value="1"/>
</dbReference>
<keyword evidence="4" id="KW-0677">Repeat</keyword>
<dbReference type="AlphaFoldDB" id="A0A1M5NB73"/>
<keyword evidence="10" id="KW-1185">Reference proteome</keyword>
<dbReference type="Pfam" id="PF13091">
    <property type="entry name" value="PLDc_2"/>
    <property type="match status" value="2"/>
</dbReference>
<reference evidence="9 10" key="1">
    <citation type="submission" date="2016-11" db="EMBL/GenBank/DDBJ databases">
        <authorList>
            <person name="Jaros S."/>
            <person name="Januszkiewicz K."/>
            <person name="Wedrychowicz H."/>
        </authorList>
    </citation>
    <scope>NUCLEOTIDE SEQUENCE [LARGE SCALE GENOMIC DNA]</scope>
    <source>
        <strain evidence="9 10">DSM 16917</strain>
    </source>
</reference>
<evidence type="ECO:0000256" key="2">
    <source>
        <dbReference type="ARBA" id="ARBA00022516"/>
    </source>
</evidence>
<dbReference type="EMBL" id="FQXG01000001">
    <property type="protein sequence ID" value="SHG86738.1"/>
    <property type="molecule type" value="Genomic_DNA"/>
</dbReference>
<evidence type="ECO:0000256" key="3">
    <source>
        <dbReference type="ARBA" id="ARBA00022679"/>
    </source>
</evidence>
<dbReference type="PANTHER" id="PTHR12586:SF1">
    <property type="entry name" value="CDP-DIACYLGLYCEROL--GLYCEROL-3-PHOSPHATE 3-PHOSPHATIDYLTRANSFERASE, MITOCHONDRIAL"/>
    <property type="match status" value="1"/>
</dbReference>
<proteinExistence type="inferred from homology"/>
<sequence>MQLVPYSHSNGIDGLPHTAVAADQIEVLMSTAQYKERLLQLIEGAKKRIYIAALYLQDDEAGRHVLRQLYLAKQRNPELDVQVLVDFHRAQRGLIGKGPQVGNDAFYRKMAEEFSPIAIGIHGVPVKNREWAGVLHLKGFVFDDTVFYSGASINDVYLGWQGRYRYDRYHLITDAALADAMVHFLRQDLMGSDAVVSLLHQPVPTAKVLRRSIKRLKMRLSRARYQIPAANQSGEVNVIPLLGLGRQGNQLNRTIVQLLRTAQRKVFICTPYFNLPSQLTSVIGKLLKRGVKVQIVVGDKTANDFYLPPDQPFSPVGALPYLYEQNLKRFAKRHQKAIAAGLLDLRLWWHDDNSYHLKGIQVDDHAYLLTGNNLNPRAWALDLENGLLLLDHSGKLKHKFTQEQEAILAHTQTLSGHQAIESTEQYPAPAARLLKRLKRVRADLLLKRVL</sequence>
<keyword evidence="3 9" id="KW-0808">Transferase</keyword>
<evidence type="ECO:0000256" key="6">
    <source>
        <dbReference type="ARBA" id="ARBA00023209"/>
    </source>
</evidence>
<dbReference type="Proteomes" id="UP000184268">
    <property type="component" value="Unassembled WGS sequence"/>
</dbReference>
<evidence type="ECO:0000256" key="5">
    <source>
        <dbReference type="ARBA" id="ARBA00023098"/>
    </source>
</evidence>
<dbReference type="SMART" id="SM00155">
    <property type="entry name" value="PLDc"/>
    <property type="match status" value="2"/>
</dbReference>
<dbReference type="GO" id="GO:0032049">
    <property type="term" value="P:cardiolipin biosynthetic process"/>
    <property type="evidence" value="ECO:0007669"/>
    <property type="project" value="InterPro"/>
</dbReference>